<dbReference type="EMBL" id="OU015567">
    <property type="protein sequence ID" value="CAG5110012.1"/>
    <property type="molecule type" value="Genomic_DNA"/>
</dbReference>
<dbReference type="Pfam" id="PF00583">
    <property type="entry name" value="Acetyltransf_1"/>
    <property type="match status" value="1"/>
</dbReference>
<proteinExistence type="predicted"/>
<dbReference type="InterPro" id="IPR016181">
    <property type="entry name" value="Acyl_CoA_acyltransferase"/>
</dbReference>
<feature type="region of interest" description="Disordered" evidence="1">
    <location>
        <begin position="270"/>
        <end position="289"/>
    </location>
</feature>
<feature type="compositionally biased region" description="Basic and acidic residues" evidence="1">
    <location>
        <begin position="279"/>
        <end position="289"/>
    </location>
</feature>
<organism evidence="3 4">
    <name type="scientific">Oikopleura dioica</name>
    <name type="common">Tunicate</name>
    <dbReference type="NCBI Taxonomy" id="34765"/>
    <lineage>
        <taxon>Eukaryota</taxon>
        <taxon>Metazoa</taxon>
        <taxon>Chordata</taxon>
        <taxon>Tunicata</taxon>
        <taxon>Appendicularia</taxon>
        <taxon>Copelata</taxon>
        <taxon>Oikopleuridae</taxon>
        <taxon>Oikopleura</taxon>
    </lineage>
</organism>
<gene>
    <name evidence="3" type="ORF">OKIOD_LOCUS13230</name>
</gene>
<dbReference type="Proteomes" id="UP001158576">
    <property type="component" value="Chromosome 2"/>
</dbReference>
<evidence type="ECO:0000313" key="4">
    <source>
        <dbReference type="Proteomes" id="UP001158576"/>
    </source>
</evidence>
<evidence type="ECO:0000256" key="1">
    <source>
        <dbReference type="SAM" id="MobiDB-lite"/>
    </source>
</evidence>
<accession>A0ABN7T187</accession>
<keyword evidence="4" id="KW-1185">Reference proteome</keyword>
<dbReference type="Gene3D" id="3.40.630.30">
    <property type="match status" value="1"/>
</dbReference>
<sequence length="289" mass="33211">MSLYRAKDYILVKLHELQETFEQRQEFYEFEEEKSPVNLTVNLLQEDFPVTEETEVEIAGHARLLCVAGKVNMCFIDEFVIRKQYRAQGLGKHLWKSLEEFLKLEIDQDFCGTATKDETARSFFHHMGMNKLEKGEKLAYIDIHEGELLNKLSDFFSVAKEAMARKKDAEMLFLTKDLIHFDLCGTDGYKERIQLIKEAQEKLEAEIMEKAVGSNYKKMSADTSTHAGIEKMAEKFGGASRRASSVSNLSDAELEREALLALTSKDTLGRRMSVKSHRRESLMKESIDE</sequence>
<evidence type="ECO:0000313" key="3">
    <source>
        <dbReference type="EMBL" id="CAG5110012.1"/>
    </source>
</evidence>
<feature type="domain" description="N-acetyltransferase" evidence="2">
    <location>
        <begin position="12"/>
        <end position="147"/>
    </location>
</feature>
<reference evidence="3 4" key="1">
    <citation type="submission" date="2021-04" db="EMBL/GenBank/DDBJ databases">
        <authorList>
            <person name="Bliznina A."/>
        </authorList>
    </citation>
    <scope>NUCLEOTIDE SEQUENCE [LARGE SCALE GENOMIC DNA]</scope>
</reference>
<dbReference type="SUPFAM" id="SSF55729">
    <property type="entry name" value="Acyl-CoA N-acyltransferases (Nat)"/>
    <property type="match status" value="1"/>
</dbReference>
<dbReference type="CDD" id="cd04301">
    <property type="entry name" value="NAT_SF"/>
    <property type="match status" value="1"/>
</dbReference>
<protein>
    <submittedName>
        <fullName evidence="3">Oidioi.mRNA.OKI2018_I69.chr2.g4465.t1.cds</fullName>
    </submittedName>
</protein>
<evidence type="ECO:0000259" key="2">
    <source>
        <dbReference type="PROSITE" id="PS51186"/>
    </source>
</evidence>
<dbReference type="PROSITE" id="PS51186">
    <property type="entry name" value="GNAT"/>
    <property type="match status" value="1"/>
</dbReference>
<name>A0ABN7T187_OIKDI</name>
<dbReference type="InterPro" id="IPR000182">
    <property type="entry name" value="GNAT_dom"/>
</dbReference>